<dbReference type="PROSITE" id="PS51123">
    <property type="entry name" value="OMPA_2"/>
    <property type="match status" value="1"/>
</dbReference>
<dbReference type="Proteomes" id="UP001160301">
    <property type="component" value="Unassembled WGS sequence"/>
</dbReference>
<name>A0ABT6P8D2_9BACT</name>
<feature type="compositionally biased region" description="Low complexity" evidence="6">
    <location>
        <begin position="319"/>
        <end position="362"/>
    </location>
</feature>
<evidence type="ECO:0000256" key="6">
    <source>
        <dbReference type="SAM" id="MobiDB-lite"/>
    </source>
</evidence>
<dbReference type="PRINTS" id="PR01023">
    <property type="entry name" value="NAFLGMOTY"/>
</dbReference>
<feature type="chain" id="PRO_5046548309" evidence="7">
    <location>
        <begin position="27"/>
        <end position="586"/>
    </location>
</feature>
<keyword evidence="4" id="KW-0998">Cell outer membrane</keyword>
<feature type="signal peptide" evidence="7">
    <location>
        <begin position="1"/>
        <end position="26"/>
    </location>
</feature>
<dbReference type="Gene3D" id="3.30.1330.60">
    <property type="entry name" value="OmpA-like domain"/>
    <property type="match status" value="1"/>
</dbReference>
<dbReference type="EMBL" id="JARZHI010000095">
    <property type="protein sequence ID" value="MDI1436831.1"/>
    <property type="molecule type" value="Genomic_DNA"/>
</dbReference>
<dbReference type="PANTHER" id="PTHR30329">
    <property type="entry name" value="STATOR ELEMENT OF FLAGELLAR MOTOR COMPLEX"/>
    <property type="match status" value="1"/>
</dbReference>
<proteinExistence type="predicted"/>
<feature type="compositionally biased region" description="Basic and acidic residues" evidence="6">
    <location>
        <begin position="363"/>
        <end position="374"/>
    </location>
</feature>
<evidence type="ECO:0000256" key="5">
    <source>
        <dbReference type="PROSITE-ProRule" id="PRU00473"/>
    </source>
</evidence>
<dbReference type="Pfam" id="PF02412">
    <property type="entry name" value="TSP_3"/>
    <property type="match status" value="2"/>
</dbReference>
<dbReference type="InterPro" id="IPR006664">
    <property type="entry name" value="OMP_bac"/>
</dbReference>
<evidence type="ECO:0000259" key="8">
    <source>
        <dbReference type="PROSITE" id="PS51123"/>
    </source>
</evidence>
<comment type="caution">
    <text evidence="9">The sequence shown here is derived from an EMBL/GenBank/DDBJ whole genome shotgun (WGS) entry which is preliminary data.</text>
</comment>
<dbReference type="RefSeq" id="WP_136970401.1">
    <property type="nucleotide sequence ID" value="NZ_JARZHI010000095.1"/>
</dbReference>
<keyword evidence="2 7" id="KW-0732">Signal</keyword>
<evidence type="ECO:0000256" key="2">
    <source>
        <dbReference type="ARBA" id="ARBA00022729"/>
    </source>
</evidence>
<keyword evidence="10" id="KW-1185">Reference proteome</keyword>
<evidence type="ECO:0000256" key="3">
    <source>
        <dbReference type="ARBA" id="ARBA00023136"/>
    </source>
</evidence>
<feature type="region of interest" description="Disordered" evidence="6">
    <location>
        <begin position="312"/>
        <end position="393"/>
    </location>
</feature>
<dbReference type="SUPFAM" id="SSF103088">
    <property type="entry name" value="OmpA-like"/>
    <property type="match status" value="1"/>
</dbReference>
<keyword evidence="3 5" id="KW-0472">Membrane</keyword>
<dbReference type="InterPro" id="IPR028974">
    <property type="entry name" value="TSP_type-3_rpt"/>
</dbReference>
<dbReference type="InterPro" id="IPR006665">
    <property type="entry name" value="OmpA-like"/>
</dbReference>
<comment type="subcellular location">
    <subcellularLocation>
        <location evidence="1">Cell outer membrane</location>
    </subcellularLocation>
</comment>
<feature type="domain" description="OmpA-like" evidence="8">
    <location>
        <begin position="455"/>
        <end position="573"/>
    </location>
</feature>
<accession>A0ABT6P8D2</accession>
<organism evidence="9 10">
    <name type="scientific">Polyangium sorediatum</name>
    <dbReference type="NCBI Taxonomy" id="889274"/>
    <lineage>
        <taxon>Bacteria</taxon>
        <taxon>Pseudomonadati</taxon>
        <taxon>Myxococcota</taxon>
        <taxon>Polyangia</taxon>
        <taxon>Polyangiales</taxon>
        <taxon>Polyangiaceae</taxon>
        <taxon>Polyangium</taxon>
    </lineage>
</organism>
<dbReference type="PANTHER" id="PTHR30329:SF21">
    <property type="entry name" value="LIPOPROTEIN YIAD-RELATED"/>
    <property type="match status" value="1"/>
</dbReference>
<evidence type="ECO:0000256" key="1">
    <source>
        <dbReference type="ARBA" id="ARBA00004442"/>
    </source>
</evidence>
<dbReference type="Gene3D" id="4.10.1080.10">
    <property type="entry name" value="TSP type-3 repeat"/>
    <property type="match status" value="1"/>
</dbReference>
<sequence length="586" mass="59712">MVARRFRSLACAGAVWLAPAAANAQAATALERLEPAPAGDGFFAVPRAEVAGDLRASASLVFSYAHAPLSLRVGAGDAAQEAGEVVSYQLTGHLLAAIEIRRFLKLDLDVPVTLAQGGESPSITGLVSALPPGTPTTYGSPAGAAMNDLRLGVRLVLLPQRGAIPAASLVYAVWVPTGDATAFTGTGEVRHMPSIVVGADMGRFSYSIALGRRVQDTRGGLGLLGGELVAGGAIAGRFGRFSANAELYGSTVTVDALPFGRGTTNIELLLGGRATLGPLALGLAGGPGLTAGVGTPTFRLVASVGASFDVPQKAKARPGDAASGDASASGRDPKANAKGNSKGNKGPGVEAAAAPDADGDGVPDAKDVCPDRAGDATPTAARPGCPPDRDGDAIADADDVCPDEAGVASADPARYGCALDTDGDGIADVVDACPKERGEANADPKITGCPASVRVEGTQIVILQEVNFATGSDVIAPESYALLEQVAAVLAQHPEIARVAIDGHTDNVGVERANVTLSQRRAVAVVRWLVDHGVDARRLEARGFGPRRPVASNDKPEGRAKNRRVEFQILRRTPLGEAGWKEGAAK</sequence>
<evidence type="ECO:0000256" key="4">
    <source>
        <dbReference type="ARBA" id="ARBA00023237"/>
    </source>
</evidence>
<gene>
    <name evidence="9" type="ORF">QHF89_45415</name>
</gene>
<dbReference type="InterPro" id="IPR036737">
    <property type="entry name" value="OmpA-like_sf"/>
</dbReference>
<evidence type="ECO:0000313" key="9">
    <source>
        <dbReference type="EMBL" id="MDI1436831.1"/>
    </source>
</evidence>
<dbReference type="CDD" id="cd07185">
    <property type="entry name" value="OmpA_C-like"/>
    <property type="match status" value="1"/>
</dbReference>
<dbReference type="SUPFAM" id="SSF103647">
    <property type="entry name" value="TSP type-3 repeat"/>
    <property type="match status" value="1"/>
</dbReference>
<evidence type="ECO:0000256" key="7">
    <source>
        <dbReference type="SAM" id="SignalP"/>
    </source>
</evidence>
<dbReference type="InterPro" id="IPR050330">
    <property type="entry name" value="Bact_OuterMem_StrucFunc"/>
</dbReference>
<evidence type="ECO:0000313" key="10">
    <source>
        <dbReference type="Proteomes" id="UP001160301"/>
    </source>
</evidence>
<dbReference type="InterPro" id="IPR003367">
    <property type="entry name" value="Thrombospondin_3-like_rpt"/>
</dbReference>
<reference evidence="9 10" key="1">
    <citation type="submission" date="2023-04" db="EMBL/GenBank/DDBJ databases">
        <title>The genome sequence of Polyangium sorediatum DSM14670.</title>
        <authorList>
            <person name="Zhang X."/>
        </authorList>
    </citation>
    <scope>NUCLEOTIDE SEQUENCE [LARGE SCALE GENOMIC DNA]</scope>
    <source>
        <strain evidence="9 10">DSM 14670</strain>
    </source>
</reference>
<dbReference type="PRINTS" id="PR01021">
    <property type="entry name" value="OMPADOMAIN"/>
</dbReference>
<dbReference type="Pfam" id="PF00691">
    <property type="entry name" value="OmpA"/>
    <property type="match status" value="1"/>
</dbReference>
<protein>
    <submittedName>
        <fullName evidence="9">OmpA family protein</fullName>
    </submittedName>
</protein>